<protein>
    <submittedName>
        <fullName evidence="3">Uncharacterized protein</fullName>
    </submittedName>
</protein>
<dbReference type="OrthoDB" id="10656999at2759"/>
<reference evidence="3 4" key="1">
    <citation type="submission" date="2013-02" db="EMBL/GenBank/DDBJ databases">
        <title>The Genome Sequence of Plasmodium inui San Antonio 1.</title>
        <authorList>
            <consortium name="The Broad Institute Genome Sequencing Platform"/>
            <consortium name="The Broad Institute Genome Sequencing Center for Infectious Disease"/>
            <person name="Neafsey D."/>
            <person name="Cheeseman I."/>
            <person name="Volkman S."/>
            <person name="Adams J."/>
            <person name="Walker B."/>
            <person name="Young S.K."/>
            <person name="Zeng Q."/>
            <person name="Gargeya S."/>
            <person name="Fitzgerald M."/>
            <person name="Haas B."/>
            <person name="Abouelleil A."/>
            <person name="Alvarado L."/>
            <person name="Arachchi H.M."/>
            <person name="Berlin A.M."/>
            <person name="Chapman S.B."/>
            <person name="Dewar J."/>
            <person name="Goldberg J."/>
            <person name="Griggs A."/>
            <person name="Gujja S."/>
            <person name="Hansen M."/>
            <person name="Howarth C."/>
            <person name="Imamovic A."/>
            <person name="Larimer J."/>
            <person name="McCowan C."/>
            <person name="Murphy C."/>
            <person name="Neiman D."/>
            <person name="Pearson M."/>
            <person name="Priest M."/>
            <person name="Roberts A."/>
            <person name="Saif S."/>
            <person name="Shea T."/>
            <person name="Sisk P."/>
            <person name="Sykes S."/>
            <person name="Wortman J."/>
            <person name="Nusbaum C."/>
            <person name="Birren B."/>
        </authorList>
    </citation>
    <scope>NUCLEOTIDE SEQUENCE [LARGE SCALE GENOMIC DNA]</scope>
    <source>
        <strain evidence="3 4">San Antonio 1</strain>
    </source>
</reference>
<feature type="chain" id="PRO_5004888651" evidence="2">
    <location>
        <begin position="23"/>
        <end position="305"/>
    </location>
</feature>
<feature type="region of interest" description="Disordered" evidence="1">
    <location>
        <begin position="27"/>
        <end position="98"/>
    </location>
</feature>
<dbReference type="GeneID" id="20036448"/>
<dbReference type="EMBL" id="KI965463">
    <property type="protein sequence ID" value="EUD68156.1"/>
    <property type="molecule type" value="Genomic_DNA"/>
</dbReference>
<dbReference type="AlphaFoldDB" id="W7ARQ5"/>
<keyword evidence="4" id="KW-1185">Reference proteome</keyword>
<evidence type="ECO:0000256" key="2">
    <source>
        <dbReference type="SAM" id="SignalP"/>
    </source>
</evidence>
<keyword evidence="2" id="KW-0732">Signal</keyword>
<feature type="region of interest" description="Disordered" evidence="1">
    <location>
        <begin position="165"/>
        <end position="208"/>
    </location>
</feature>
<accession>W7ARQ5</accession>
<feature type="compositionally biased region" description="Basic and acidic residues" evidence="1">
    <location>
        <begin position="188"/>
        <end position="198"/>
    </location>
</feature>
<feature type="signal peptide" evidence="2">
    <location>
        <begin position="1"/>
        <end position="22"/>
    </location>
</feature>
<feature type="compositionally biased region" description="Basic and acidic residues" evidence="1">
    <location>
        <begin position="74"/>
        <end position="85"/>
    </location>
</feature>
<proteinExistence type="predicted"/>
<evidence type="ECO:0000256" key="1">
    <source>
        <dbReference type="SAM" id="MobiDB-lite"/>
    </source>
</evidence>
<dbReference type="Proteomes" id="UP000030640">
    <property type="component" value="Unassembled WGS sequence"/>
</dbReference>
<feature type="region of interest" description="Disordered" evidence="1">
    <location>
        <begin position="111"/>
        <end position="132"/>
    </location>
</feature>
<evidence type="ECO:0000313" key="4">
    <source>
        <dbReference type="Proteomes" id="UP000030640"/>
    </source>
</evidence>
<evidence type="ECO:0000313" key="3">
    <source>
        <dbReference type="EMBL" id="EUD68156.1"/>
    </source>
</evidence>
<name>W7ARQ5_9APIC</name>
<dbReference type="VEuPathDB" id="PlasmoDB:C922_01174"/>
<gene>
    <name evidence="3" type="ORF">C922_01174</name>
</gene>
<organism evidence="3 4">
    <name type="scientific">Plasmodium inui San Antonio 1</name>
    <dbReference type="NCBI Taxonomy" id="1237626"/>
    <lineage>
        <taxon>Eukaryota</taxon>
        <taxon>Sar</taxon>
        <taxon>Alveolata</taxon>
        <taxon>Apicomplexa</taxon>
        <taxon>Aconoidasida</taxon>
        <taxon>Haemosporida</taxon>
        <taxon>Plasmodiidae</taxon>
        <taxon>Plasmodium</taxon>
        <taxon>Plasmodium (Plasmodium)</taxon>
    </lineage>
</organism>
<dbReference type="RefSeq" id="XP_008815004.1">
    <property type="nucleotide sequence ID" value="XM_008816782.1"/>
</dbReference>
<sequence length="305" mass="32858">MRPPLGVFFCFLFLSLHSRGDASKVVNDVENGQNGKGGNGSDGDDGIEKRHCDNVSKLNLRGDVSAEEDGADNDDAHDGHGDSKRSPAYALENSQHSDSLEELLQAELKQGDLSEEAPETTKAAETAEPRTLELTHMALPQEDDDELAAPLEDGTSNQIEECKNSLHVESITPSGSQPSDAEGEEERQEEKLVVHDEDGGAGYEGEDYDGADYAKATYAMANYADVEPDVAPQTDDEMTHTSIDASPSNAQPTEVGVEDFADMTKNIQSAQDSLKELINIIDNDEEASGGVGDIMKDIIYLLLQV</sequence>